<evidence type="ECO:0000313" key="11">
    <source>
        <dbReference type="EMBL" id="GLQ16429.1"/>
    </source>
</evidence>
<comment type="similarity">
    <text evidence="3">Belongs to the major facilitator superfamily. TCR/Tet family.</text>
</comment>
<reference evidence="11" key="1">
    <citation type="journal article" date="2014" name="Int. J. Syst. Evol. Microbiol.">
        <title>Complete genome of a new Firmicutes species belonging to the dominant human colonic microbiota ('Ruminococcus bicirculans') reveals two chromosomes and a selective capacity to utilize plant glucans.</title>
        <authorList>
            <consortium name="NISC Comparative Sequencing Program"/>
            <person name="Wegmann U."/>
            <person name="Louis P."/>
            <person name="Goesmann A."/>
            <person name="Henrissat B."/>
            <person name="Duncan S.H."/>
            <person name="Flint H.J."/>
        </authorList>
    </citation>
    <scope>NUCLEOTIDE SEQUENCE</scope>
    <source>
        <strain evidence="11">NBRC 107169</strain>
    </source>
</reference>
<dbReference type="PANTHER" id="PTHR23517:SF2">
    <property type="entry name" value="MULTIDRUG RESISTANCE PROTEIN MDTH"/>
    <property type="match status" value="1"/>
</dbReference>
<feature type="transmembrane region" description="Helical" evidence="9">
    <location>
        <begin position="167"/>
        <end position="186"/>
    </location>
</feature>
<dbReference type="Proteomes" id="UP001161405">
    <property type="component" value="Unassembled WGS sequence"/>
</dbReference>
<keyword evidence="12" id="KW-1185">Reference proteome</keyword>
<comment type="subcellular location">
    <subcellularLocation>
        <location evidence="2">Cell membrane</location>
        <topology evidence="2">Multi-pass membrane protein</topology>
    </subcellularLocation>
</comment>
<dbReference type="InterPro" id="IPR011701">
    <property type="entry name" value="MFS"/>
</dbReference>
<feature type="transmembrane region" description="Helical" evidence="9">
    <location>
        <begin position="12"/>
        <end position="36"/>
    </location>
</feature>
<feature type="transmembrane region" description="Helical" evidence="9">
    <location>
        <begin position="253"/>
        <end position="272"/>
    </location>
</feature>
<feature type="transmembrane region" description="Helical" evidence="9">
    <location>
        <begin position="142"/>
        <end position="161"/>
    </location>
</feature>
<keyword evidence="5" id="KW-1003">Cell membrane</keyword>
<dbReference type="RefSeq" id="WP_284362034.1">
    <property type="nucleotide sequence ID" value="NZ_BSNI01000001.1"/>
</dbReference>
<evidence type="ECO:0000256" key="5">
    <source>
        <dbReference type="ARBA" id="ARBA00022475"/>
    </source>
</evidence>
<dbReference type="SUPFAM" id="SSF103473">
    <property type="entry name" value="MFS general substrate transporter"/>
    <property type="match status" value="1"/>
</dbReference>
<keyword evidence="7 9" id="KW-1133">Transmembrane helix</keyword>
<keyword evidence="8 9" id="KW-0472">Membrane</keyword>
<dbReference type="PRINTS" id="PR01035">
    <property type="entry name" value="TCRTETA"/>
</dbReference>
<organism evidence="11 12">
    <name type="scientific">Maritalea porphyrae</name>
    <dbReference type="NCBI Taxonomy" id="880732"/>
    <lineage>
        <taxon>Bacteria</taxon>
        <taxon>Pseudomonadati</taxon>
        <taxon>Pseudomonadota</taxon>
        <taxon>Alphaproteobacteria</taxon>
        <taxon>Hyphomicrobiales</taxon>
        <taxon>Devosiaceae</taxon>
        <taxon>Maritalea</taxon>
    </lineage>
</organism>
<dbReference type="InterPro" id="IPR001958">
    <property type="entry name" value="Tet-R_TetA/multi-R_MdtG-like"/>
</dbReference>
<dbReference type="EMBL" id="BSNI01000001">
    <property type="protein sequence ID" value="GLQ16429.1"/>
    <property type="molecule type" value="Genomic_DNA"/>
</dbReference>
<comment type="function">
    <text evidence="1">Resistance to tetracycline by an active tetracycline efflux. This is an energy-dependent process that decreases the accumulation of the antibiotic in whole cells. This protein functions as a metal-tetracycline/H(+) antiporter.</text>
</comment>
<feature type="transmembrane region" description="Helical" evidence="9">
    <location>
        <begin position="99"/>
        <end position="116"/>
    </location>
</feature>
<dbReference type="InterPro" id="IPR050171">
    <property type="entry name" value="MFS_Transporters"/>
</dbReference>
<comment type="caution">
    <text evidence="11">The sequence shown here is derived from an EMBL/GenBank/DDBJ whole genome shotgun (WGS) entry which is preliminary data.</text>
</comment>
<evidence type="ECO:0000256" key="6">
    <source>
        <dbReference type="ARBA" id="ARBA00022692"/>
    </source>
</evidence>
<dbReference type="CDD" id="cd17329">
    <property type="entry name" value="MFS_MdtH_MDR_like"/>
    <property type="match status" value="1"/>
</dbReference>
<evidence type="ECO:0000256" key="1">
    <source>
        <dbReference type="ARBA" id="ARBA00003279"/>
    </source>
</evidence>
<gene>
    <name evidence="11" type="ORF">GCM10007879_06780</name>
</gene>
<feature type="transmembrane region" description="Helical" evidence="9">
    <location>
        <begin position="215"/>
        <end position="233"/>
    </location>
</feature>
<reference evidence="11" key="2">
    <citation type="submission" date="2023-01" db="EMBL/GenBank/DDBJ databases">
        <title>Draft genome sequence of Maritalea porphyrae strain NBRC 107169.</title>
        <authorList>
            <person name="Sun Q."/>
            <person name="Mori K."/>
        </authorList>
    </citation>
    <scope>NUCLEOTIDE SEQUENCE</scope>
    <source>
        <strain evidence="11">NBRC 107169</strain>
    </source>
</reference>
<feature type="domain" description="Major facilitator superfamily (MFS) profile" evidence="10">
    <location>
        <begin position="11"/>
        <end position="393"/>
    </location>
</feature>
<dbReference type="Gene3D" id="1.20.1250.20">
    <property type="entry name" value="MFS general substrate transporter like domains"/>
    <property type="match status" value="1"/>
</dbReference>
<feature type="transmembrane region" description="Helical" evidence="9">
    <location>
        <begin position="307"/>
        <end position="330"/>
    </location>
</feature>
<feature type="transmembrane region" description="Helical" evidence="9">
    <location>
        <begin position="284"/>
        <end position="301"/>
    </location>
</feature>
<evidence type="ECO:0000259" key="10">
    <source>
        <dbReference type="PROSITE" id="PS50850"/>
    </source>
</evidence>
<dbReference type="PROSITE" id="PS00216">
    <property type="entry name" value="SUGAR_TRANSPORT_1"/>
    <property type="match status" value="1"/>
</dbReference>
<evidence type="ECO:0000256" key="9">
    <source>
        <dbReference type="SAM" id="Phobius"/>
    </source>
</evidence>
<sequence>MFAAVRHFNKTIWLIIFATFASRFVLFMVWPFLAILLYQKFGLNEFQIGMFLAGSAAVGVFFGFYVGFLSDIVGRRKIILIGLVLNIVAMFVLGISDQLWWIFAGTVLQSFGRGMVESPGRALMTDMVEDREVKDMALHMRYFFLNIGAATGPLLGTFVGATGQQSTFLIVSALYVVYFLIAAIVFRIERPLKRTKAGTALRFVDALHVLRKDRAFMLFVAATLISHIAYGQIDAGLVQYLRQENVVDLATLYATLIFINGATIIVFQFAFLKLLEHVRPLLRAMGGVVLFAAGFLGFAFAPTDPGYWLFGAMFILSLGETILFPTLNIITDRMAPDHLKGSYVGAASLASMGFVSAPIVGGFFLHQFGGFTLWLSMAALALVVASLYGLAARIRPASRPLKID</sequence>
<dbReference type="Pfam" id="PF07690">
    <property type="entry name" value="MFS_1"/>
    <property type="match status" value="1"/>
</dbReference>
<keyword evidence="6 9" id="KW-0812">Transmembrane</keyword>
<feature type="transmembrane region" description="Helical" evidence="9">
    <location>
        <begin position="371"/>
        <end position="392"/>
    </location>
</feature>
<dbReference type="InterPro" id="IPR036259">
    <property type="entry name" value="MFS_trans_sf"/>
</dbReference>
<feature type="transmembrane region" description="Helical" evidence="9">
    <location>
        <begin position="78"/>
        <end position="93"/>
    </location>
</feature>
<dbReference type="InterPro" id="IPR020846">
    <property type="entry name" value="MFS_dom"/>
</dbReference>
<feature type="transmembrane region" description="Helical" evidence="9">
    <location>
        <begin position="48"/>
        <end position="66"/>
    </location>
</feature>
<evidence type="ECO:0000313" key="12">
    <source>
        <dbReference type="Proteomes" id="UP001161405"/>
    </source>
</evidence>
<evidence type="ECO:0000256" key="8">
    <source>
        <dbReference type="ARBA" id="ARBA00023136"/>
    </source>
</evidence>
<dbReference type="PROSITE" id="PS50850">
    <property type="entry name" value="MFS"/>
    <property type="match status" value="1"/>
</dbReference>
<protein>
    <submittedName>
        <fullName evidence="11">MFS transporter</fullName>
    </submittedName>
</protein>
<evidence type="ECO:0000256" key="4">
    <source>
        <dbReference type="ARBA" id="ARBA00022448"/>
    </source>
</evidence>
<evidence type="ECO:0000256" key="2">
    <source>
        <dbReference type="ARBA" id="ARBA00004651"/>
    </source>
</evidence>
<evidence type="ECO:0000256" key="3">
    <source>
        <dbReference type="ARBA" id="ARBA00007520"/>
    </source>
</evidence>
<accession>A0ABQ5UMI0</accession>
<evidence type="ECO:0000256" key="7">
    <source>
        <dbReference type="ARBA" id="ARBA00022989"/>
    </source>
</evidence>
<dbReference type="InterPro" id="IPR005829">
    <property type="entry name" value="Sugar_transporter_CS"/>
</dbReference>
<name>A0ABQ5UMI0_9HYPH</name>
<keyword evidence="4" id="KW-0813">Transport</keyword>
<proteinExistence type="inferred from homology"/>
<dbReference type="PANTHER" id="PTHR23517">
    <property type="entry name" value="RESISTANCE PROTEIN MDTM, PUTATIVE-RELATED-RELATED"/>
    <property type="match status" value="1"/>
</dbReference>
<feature type="transmembrane region" description="Helical" evidence="9">
    <location>
        <begin position="342"/>
        <end position="365"/>
    </location>
</feature>